<feature type="domain" description="Fatty acyl-CoA reductase C-terminal" evidence="5">
    <location>
        <begin position="483"/>
        <end position="556"/>
    </location>
</feature>
<dbReference type="CDD" id="cd05236">
    <property type="entry name" value="FAR-N_SDR_e"/>
    <property type="match status" value="1"/>
</dbReference>
<evidence type="ECO:0000259" key="5">
    <source>
        <dbReference type="Pfam" id="PF03015"/>
    </source>
</evidence>
<keyword evidence="4" id="KW-0560">Oxidoreductase</keyword>
<dbReference type="PANTHER" id="PTHR11011:SF45">
    <property type="entry name" value="FATTY ACYL-COA REDUCTASE CG8306-RELATED"/>
    <property type="match status" value="1"/>
</dbReference>
<dbReference type="Gene3D" id="3.40.50.720">
    <property type="entry name" value="NAD(P)-binding Rossmann-like Domain"/>
    <property type="match status" value="1"/>
</dbReference>
<dbReference type="KEGG" id="lpan:LPMP_241610"/>
<comment type="function">
    <text evidence="4">Catalyzes the reduction of fatty acyl-CoA to fatty alcohols.</text>
</comment>
<dbReference type="EC" id="1.2.1.84" evidence="4"/>
<evidence type="ECO:0000256" key="3">
    <source>
        <dbReference type="ARBA" id="ARBA00023098"/>
    </source>
</evidence>
<comment type="similarity">
    <text evidence="1 4">Belongs to the fatty acyl-CoA reductase family.</text>
</comment>
<keyword evidence="8" id="KW-1185">Reference proteome</keyword>
<dbReference type="GO" id="GO:0080019">
    <property type="term" value="F:alcohol-forming very long-chain fatty acyl-CoA reductase activity"/>
    <property type="evidence" value="ECO:0007669"/>
    <property type="project" value="InterPro"/>
</dbReference>
<dbReference type="GO" id="GO:0035336">
    <property type="term" value="P:long-chain fatty-acyl-CoA metabolic process"/>
    <property type="evidence" value="ECO:0007669"/>
    <property type="project" value="TreeGrafter"/>
</dbReference>
<dbReference type="InterPro" id="IPR033640">
    <property type="entry name" value="FAR_C"/>
</dbReference>
<dbReference type="GeneID" id="22575570"/>
<name>A0A088RS51_LEIPA</name>
<protein>
    <recommendedName>
        <fullName evidence="4">Fatty acyl-CoA reductase</fullName>
        <ecNumber evidence="4">1.2.1.84</ecNumber>
    </recommendedName>
</protein>
<dbReference type="VEuPathDB" id="TriTrypDB:LPMP_241610"/>
<dbReference type="OrthoDB" id="429813at2759"/>
<keyword evidence="2 4" id="KW-0444">Lipid biosynthesis</keyword>
<dbReference type="SUPFAM" id="SSF51735">
    <property type="entry name" value="NAD(P)-binding Rossmann-fold domains"/>
    <property type="match status" value="1"/>
</dbReference>
<evidence type="ECO:0000256" key="1">
    <source>
        <dbReference type="ARBA" id="ARBA00005928"/>
    </source>
</evidence>
<keyword evidence="3 4" id="KW-0443">Lipid metabolism</keyword>
<evidence type="ECO:0000313" key="7">
    <source>
        <dbReference type="EMBL" id="AIN98793.1"/>
    </source>
</evidence>
<sequence>MSLDIRAGFSNRTVFVTGGSGLVGKVLLYKILKEMPDVERVYLLMRGKRSRRLRKYLNAQERLDLEVLGSPCFEPLRQQAGEAKWRELCQKVKAVQGDITLDHVGLSEEDRAMLANEVNFIVHLAATVNFNERLDLALQMNTLGGLRVLTLAKTCRHLEAMVHVSTCYVNYRRKGRQLVNEERLYPLGFDPEEMCKRVLAMNPSEVEMQSALLLKEHNFPNTYTFTKCIGEQLIYKSKESVPIVIVRPSIIGCSYSDPFPGWVDALTAAGGLMLTVALGVVHEVLCGKDLIADVIPVDYVANVILKALFKTQQHYKVRCLRAGAVEPGEAVTPAQADAGAVRGSVISVSMDAKGGAGRMNVETRQAAAAETNALAVVESPTTDDMSGGATTEADEGLPFIYQAATSSSENRVTWARLHVSLANFMKGKCHPKGLSPMQVTMTTSQRYYRIRYYLLRYMPYIALRFLMQLPPPIGSPKKLELAKKLGRAVRRADLLTWEFLDFTLSEWVYASVNARHLDGQLNEYSRKAFSFDPYSINWYAYTQVYAYGIFKHIIRETGDFQMPKVPPSATEVFERASSL</sequence>
<proteinExistence type="inferred from homology"/>
<accession>A0A088RS51</accession>
<dbReference type="GO" id="GO:0102965">
    <property type="term" value="F:alcohol-forming long-chain fatty acyl-CoA reductase activity"/>
    <property type="evidence" value="ECO:0007669"/>
    <property type="project" value="UniProtKB-EC"/>
</dbReference>
<dbReference type="VEuPathDB" id="TriTrypDB:LPAL13_240023200"/>
<dbReference type="AlphaFoldDB" id="A0A088RS51"/>
<dbReference type="FunFam" id="3.40.50.720:FF:000458">
    <property type="entry name" value="Fatty acyl-CoA reductase"/>
    <property type="match status" value="1"/>
</dbReference>
<comment type="catalytic activity">
    <reaction evidence="4">
        <text>a long-chain fatty acyl-CoA + 2 NADPH + 2 H(+) = a long-chain primary fatty alcohol + 2 NADP(+) + CoA</text>
        <dbReference type="Rhea" id="RHEA:52716"/>
        <dbReference type="ChEBI" id="CHEBI:15378"/>
        <dbReference type="ChEBI" id="CHEBI:57287"/>
        <dbReference type="ChEBI" id="CHEBI:57783"/>
        <dbReference type="ChEBI" id="CHEBI:58349"/>
        <dbReference type="ChEBI" id="CHEBI:77396"/>
        <dbReference type="ChEBI" id="CHEBI:83139"/>
        <dbReference type="EC" id="1.2.1.84"/>
    </reaction>
</comment>
<dbReference type="RefSeq" id="XP_010699500.1">
    <property type="nucleotide sequence ID" value="XM_010701198.1"/>
</dbReference>
<feature type="domain" description="Thioester reductase (TE)" evidence="6">
    <location>
        <begin position="16"/>
        <end position="304"/>
    </location>
</feature>
<dbReference type="InterPro" id="IPR036291">
    <property type="entry name" value="NAD(P)-bd_dom_sf"/>
</dbReference>
<organism evidence="7 8">
    <name type="scientific">Leishmania panamensis</name>
    <dbReference type="NCBI Taxonomy" id="5679"/>
    <lineage>
        <taxon>Eukaryota</taxon>
        <taxon>Discoba</taxon>
        <taxon>Euglenozoa</taxon>
        <taxon>Kinetoplastea</taxon>
        <taxon>Metakinetoplastina</taxon>
        <taxon>Trypanosomatida</taxon>
        <taxon>Trypanosomatidae</taxon>
        <taxon>Leishmaniinae</taxon>
        <taxon>Leishmania</taxon>
        <taxon>Leishmania guyanensis species complex</taxon>
    </lineage>
</organism>
<dbReference type="InterPro" id="IPR026055">
    <property type="entry name" value="FAR"/>
</dbReference>
<dbReference type="Pfam" id="PF03015">
    <property type="entry name" value="Sterile"/>
    <property type="match status" value="1"/>
</dbReference>
<evidence type="ECO:0000256" key="2">
    <source>
        <dbReference type="ARBA" id="ARBA00022516"/>
    </source>
</evidence>
<reference evidence="7 8" key="1">
    <citation type="journal article" date="2015" name="Sci. Rep.">
        <title>The genome of Leishmania panamensis: insights into genomics of the L. (Viannia) subgenus.</title>
        <authorList>
            <person name="Llanes A."/>
            <person name="Restrepo C.M."/>
            <person name="Vecchio G.D."/>
            <person name="Anguizola F.J."/>
            <person name="Lleonart R."/>
        </authorList>
    </citation>
    <scope>NUCLEOTIDE SEQUENCE [LARGE SCALE GENOMIC DNA]</scope>
    <source>
        <strain evidence="7 8">MHOM/PA/94/PSC-1</strain>
    </source>
</reference>
<evidence type="ECO:0000256" key="4">
    <source>
        <dbReference type="RuleBase" id="RU363097"/>
    </source>
</evidence>
<evidence type="ECO:0000259" key="6">
    <source>
        <dbReference type="Pfam" id="PF07993"/>
    </source>
</evidence>
<dbReference type="CDD" id="cd09071">
    <property type="entry name" value="FAR_C"/>
    <property type="match status" value="1"/>
</dbReference>
<dbReference type="InterPro" id="IPR013120">
    <property type="entry name" value="FAR_NAD-bd"/>
</dbReference>
<gene>
    <name evidence="7" type="ORF">LPMP_241610</name>
</gene>
<dbReference type="eggNOG" id="KOG1221">
    <property type="taxonomic scope" value="Eukaryota"/>
</dbReference>
<keyword evidence="4" id="KW-0521">NADP</keyword>
<dbReference type="Proteomes" id="UP000063063">
    <property type="component" value="Chromosome 24"/>
</dbReference>
<dbReference type="Pfam" id="PF07993">
    <property type="entry name" value="NAD_binding_4"/>
    <property type="match status" value="1"/>
</dbReference>
<dbReference type="EMBL" id="CP009393">
    <property type="protein sequence ID" value="AIN98793.1"/>
    <property type="molecule type" value="Genomic_DNA"/>
</dbReference>
<dbReference type="PANTHER" id="PTHR11011">
    <property type="entry name" value="MALE STERILITY PROTEIN 2-RELATED"/>
    <property type="match status" value="1"/>
</dbReference>
<evidence type="ECO:0000313" key="8">
    <source>
        <dbReference type="Proteomes" id="UP000063063"/>
    </source>
</evidence>